<dbReference type="KEGG" id="vg:40526787"/>
<organism evidence="2">
    <name type="scientific">Caligus rogercresseyi rhabdovirus</name>
    <dbReference type="NCBI Taxonomy" id="1921414"/>
    <lineage>
        <taxon>Viruses</taxon>
        <taxon>Riboviria</taxon>
        <taxon>Orthornavirae</taxon>
        <taxon>Negarnaviricota</taxon>
        <taxon>Haploviricotina</taxon>
        <taxon>Monjiviricetes</taxon>
        <taxon>Mononegavirales</taxon>
        <taxon>Rhabdoviridae</taxon>
        <taxon>Alpharhabdovirinae</taxon>
        <taxon>Caligrhavirus</taxon>
        <taxon>Caligrhavirus caligus</taxon>
    </lineage>
</organism>
<dbReference type="EMBL" id="KY203909">
    <property type="protein sequence ID" value="APF32074.1"/>
    <property type="molecule type" value="Viral_cRNA"/>
</dbReference>
<reference evidence="2" key="1">
    <citation type="submission" date="2016-11" db="EMBL/GenBank/DDBJ databases">
        <title>The complete genome of CrRV-Ch01, a new species in Rhabdoviridae infecting the parasitic copepod, Caligus rogercresseyi, present on farmed Atlantic salmon (Salmo salar) in Chile.</title>
        <authorList>
            <person name="Okland A.L."/>
            <person name="Nylund A."/>
            <person name="Skoge R.H."/>
        </authorList>
    </citation>
    <scope>NUCLEOTIDE SEQUENCE [LARGE SCALE GENOMIC DNA]</scope>
    <source>
        <strain evidence="2">CrRV-Ch01</strain>
    </source>
</reference>
<accession>A0A1L2YZV3</accession>
<feature type="region of interest" description="Disordered" evidence="1">
    <location>
        <begin position="143"/>
        <end position="162"/>
    </location>
</feature>
<dbReference type="Proteomes" id="UP000296994">
    <property type="component" value="Segment"/>
</dbReference>
<dbReference type="GeneID" id="40526787"/>
<protein>
    <submittedName>
        <fullName evidence="2">Phosphoprotein</fullName>
    </submittedName>
</protein>
<sequence length="253" mass="28765">MTSKTTRLTEEVMERIANGATAMRKSQAQDSIYGLADDLISPSTLTSESRYQSLRDHYQPTPGQTVDYVKELDIGDVATVAVEPETSDRDIESEEPFEHACLIKHDQLATNLNTLMRKIKETTNLQNFTIEHEKGLVCIKWTTDRPPDRPGPTTNCKTSPQVSVPETCKTKSNNAREDLLYDEVSKGLWTIETIRTQMRGKLVLPQRPGNQGLPEISPGMEDTEYVISLMRWFNVYPKYARKFRIPSLKKNNN</sequence>
<keyword evidence="3" id="KW-1185">Reference proteome</keyword>
<evidence type="ECO:0000256" key="1">
    <source>
        <dbReference type="SAM" id="MobiDB-lite"/>
    </source>
</evidence>
<dbReference type="RefSeq" id="YP_009666512.1">
    <property type="nucleotide sequence ID" value="NC_043525.1"/>
</dbReference>
<evidence type="ECO:0000313" key="2">
    <source>
        <dbReference type="EMBL" id="APF32074.1"/>
    </source>
</evidence>
<name>A0A1L2YZV3_9RHAB</name>
<proteinExistence type="predicted"/>
<evidence type="ECO:0000313" key="3">
    <source>
        <dbReference type="Proteomes" id="UP000296994"/>
    </source>
</evidence>